<keyword evidence="2 8" id="KW-0597">Phosphoprotein</keyword>
<dbReference type="EMBL" id="CP002582">
    <property type="protein sequence ID" value="ADZ84350.1"/>
    <property type="molecule type" value="Genomic_DNA"/>
</dbReference>
<evidence type="ECO:0000259" key="10">
    <source>
        <dbReference type="PROSITE" id="PS50110"/>
    </source>
</evidence>
<gene>
    <name evidence="12" type="ordered locus">Clole_2649</name>
</gene>
<dbReference type="RefSeq" id="WP_013657643.1">
    <property type="nucleotide sequence ID" value="NC_015275.1"/>
</dbReference>
<accession>F2JJ57</accession>
<dbReference type="CDD" id="cd00383">
    <property type="entry name" value="trans_reg_C"/>
    <property type="match status" value="1"/>
</dbReference>
<dbReference type="GO" id="GO:0000156">
    <property type="term" value="F:phosphorelay response regulator activity"/>
    <property type="evidence" value="ECO:0007669"/>
    <property type="project" value="TreeGrafter"/>
</dbReference>
<dbReference type="InterPro" id="IPR001789">
    <property type="entry name" value="Sig_transdc_resp-reg_receiver"/>
</dbReference>
<dbReference type="eggNOG" id="COG0745">
    <property type="taxonomic scope" value="Bacteria"/>
</dbReference>
<dbReference type="PROSITE" id="PS50110">
    <property type="entry name" value="RESPONSE_REGULATORY"/>
    <property type="match status" value="1"/>
</dbReference>
<evidence type="ECO:0000256" key="8">
    <source>
        <dbReference type="PROSITE-ProRule" id="PRU00169"/>
    </source>
</evidence>
<dbReference type="InterPro" id="IPR001867">
    <property type="entry name" value="OmpR/PhoB-type_DNA-bd"/>
</dbReference>
<proteinExistence type="predicted"/>
<dbReference type="Gene3D" id="6.10.250.690">
    <property type="match status" value="1"/>
</dbReference>
<dbReference type="GO" id="GO:0000976">
    <property type="term" value="F:transcription cis-regulatory region binding"/>
    <property type="evidence" value="ECO:0007669"/>
    <property type="project" value="TreeGrafter"/>
</dbReference>
<evidence type="ECO:0000259" key="11">
    <source>
        <dbReference type="PROSITE" id="PS51755"/>
    </source>
</evidence>
<keyword evidence="4" id="KW-0805">Transcription regulation</keyword>
<dbReference type="KEGG" id="cle:Clole_2649"/>
<evidence type="ECO:0000256" key="9">
    <source>
        <dbReference type="PROSITE-ProRule" id="PRU01091"/>
    </source>
</evidence>
<dbReference type="AlphaFoldDB" id="F2JJ57"/>
<sequence length="226" mass="25267">MRILCIEDDTELAESICFHLKHVGYNIDCSEDGLEGFELVKTNTYDLVILDRMLPSLDGLSLLKRIRALNLQLPVIMVTALDGIGDRVAGLNSGADDYLVKPFAIEELIARVGALSRRPSQMINTEQIHFADVTLDLLGLCLTGPLRSCSLSKKEGDLADFFLRHPNEPLTRELLLSKVWGPDTEVEDGNLDNYIHFLRRRLKAVGSELHIKTLRSIGYTLEATYA</sequence>
<keyword evidence="3" id="KW-0902">Two-component regulatory system</keyword>
<dbReference type="SUPFAM" id="SSF52172">
    <property type="entry name" value="CheY-like"/>
    <property type="match status" value="1"/>
</dbReference>
<feature type="domain" description="Response regulatory" evidence="10">
    <location>
        <begin position="2"/>
        <end position="116"/>
    </location>
</feature>
<evidence type="ECO:0000256" key="4">
    <source>
        <dbReference type="ARBA" id="ARBA00023015"/>
    </source>
</evidence>
<dbReference type="Pfam" id="PF00072">
    <property type="entry name" value="Response_reg"/>
    <property type="match status" value="1"/>
</dbReference>
<evidence type="ECO:0000313" key="13">
    <source>
        <dbReference type="Proteomes" id="UP000008467"/>
    </source>
</evidence>
<evidence type="ECO:0000256" key="2">
    <source>
        <dbReference type="ARBA" id="ARBA00022553"/>
    </source>
</evidence>
<dbReference type="InterPro" id="IPR039420">
    <property type="entry name" value="WalR-like"/>
</dbReference>
<feature type="modified residue" description="4-aspartylphosphate" evidence="8">
    <location>
        <position position="51"/>
    </location>
</feature>
<keyword evidence="13" id="KW-1185">Reference proteome</keyword>
<dbReference type="STRING" id="642492.Clole_2649"/>
<dbReference type="Pfam" id="PF00486">
    <property type="entry name" value="Trans_reg_C"/>
    <property type="match status" value="1"/>
</dbReference>
<dbReference type="GO" id="GO:0006355">
    <property type="term" value="P:regulation of DNA-templated transcription"/>
    <property type="evidence" value="ECO:0007669"/>
    <property type="project" value="InterPro"/>
</dbReference>
<evidence type="ECO:0000256" key="3">
    <source>
        <dbReference type="ARBA" id="ARBA00023012"/>
    </source>
</evidence>
<dbReference type="InterPro" id="IPR011006">
    <property type="entry name" value="CheY-like_superfamily"/>
</dbReference>
<dbReference type="SMART" id="SM00448">
    <property type="entry name" value="REC"/>
    <property type="match status" value="1"/>
</dbReference>
<dbReference type="GO" id="GO:0005829">
    <property type="term" value="C:cytosol"/>
    <property type="evidence" value="ECO:0007669"/>
    <property type="project" value="TreeGrafter"/>
</dbReference>
<feature type="domain" description="OmpR/PhoB-type" evidence="11">
    <location>
        <begin position="125"/>
        <end position="223"/>
    </location>
</feature>
<keyword evidence="5 9" id="KW-0238">DNA-binding</keyword>
<reference evidence="12 13" key="1">
    <citation type="journal article" date="2011" name="J. Bacteriol.">
        <title>Complete genome sequence of the cellulose-degrading bacterium Cellulosilyticum lentocellum.</title>
        <authorList>
            <consortium name="US DOE Joint Genome Institute"/>
            <person name="Miller D.A."/>
            <person name="Suen G."/>
            <person name="Bruce D."/>
            <person name="Copeland A."/>
            <person name="Cheng J.F."/>
            <person name="Detter C."/>
            <person name="Goodwin L.A."/>
            <person name="Han C.S."/>
            <person name="Hauser L.J."/>
            <person name="Land M.L."/>
            <person name="Lapidus A."/>
            <person name="Lucas S."/>
            <person name="Meincke L."/>
            <person name="Pitluck S."/>
            <person name="Tapia R."/>
            <person name="Teshima H."/>
            <person name="Woyke T."/>
            <person name="Fox B.G."/>
            <person name="Angert E.R."/>
            <person name="Currie C.R."/>
        </authorList>
    </citation>
    <scope>NUCLEOTIDE SEQUENCE [LARGE SCALE GENOMIC DNA]</scope>
    <source>
        <strain evidence="13">ATCC 49066 / DSM 5427 / NCIMB 11756 / RHM5</strain>
    </source>
</reference>
<evidence type="ECO:0000313" key="12">
    <source>
        <dbReference type="EMBL" id="ADZ84350.1"/>
    </source>
</evidence>
<name>F2JJ57_CELLD</name>
<comment type="function">
    <text evidence="7">May play the central regulatory role in sporulation. It may be an element of the effector pathway responsible for the activation of sporulation genes in response to nutritional stress. Spo0A may act in concert with spo0H (a sigma factor) to control the expression of some genes that are critical to the sporulation process.</text>
</comment>
<evidence type="ECO:0000256" key="1">
    <source>
        <dbReference type="ARBA" id="ARBA00018672"/>
    </source>
</evidence>
<evidence type="ECO:0000256" key="7">
    <source>
        <dbReference type="ARBA" id="ARBA00024867"/>
    </source>
</evidence>
<evidence type="ECO:0000256" key="6">
    <source>
        <dbReference type="ARBA" id="ARBA00023163"/>
    </source>
</evidence>
<dbReference type="Proteomes" id="UP000008467">
    <property type="component" value="Chromosome"/>
</dbReference>
<dbReference type="Gene3D" id="3.40.50.2300">
    <property type="match status" value="1"/>
</dbReference>
<dbReference type="SMART" id="SM00862">
    <property type="entry name" value="Trans_reg_C"/>
    <property type="match status" value="1"/>
</dbReference>
<dbReference type="InterPro" id="IPR016032">
    <property type="entry name" value="Sig_transdc_resp-reg_C-effctor"/>
</dbReference>
<dbReference type="Gene3D" id="1.10.10.10">
    <property type="entry name" value="Winged helix-like DNA-binding domain superfamily/Winged helix DNA-binding domain"/>
    <property type="match status" value="1"/>
</dbReference>
<evidence type="ECO:0000256" key="5">
    <source>
        <dbReference type="ARBA" id="ARBA00023125"/>
    </source>
</evidence>
<dbReference type="GO" id="GO:0032993">
    <property type="term" value="C:protein-DNA complex"/>
    <property type="evidence" value="ECO:0007669"/>
    <property type="project" value="TreeGrafter"/>
</dbReference>
<dbReference type="HOGENOM" id="CLU_000445_30_1_9"/>
<keyword evidence="6" id="KW-0804">Transcription</keyword>
<dbReference type="PROSITE" id="PS51755">
    <property type="entry name" value="OMPR_PHOB"/>
    <property type="match status" value="1"/>
</dbReference>
<organism evidence="12 13">
    <name type="scientific">Cellulosilyticum lentocellum (strain ATCC 49066 / DSM 5427 / NCIMB 11756 / RHM5)</name>
    <name type="common">Clostridium lentocellum</name>
    <dbReference type="NCBI Taxonomy" id="642492"/>
    <lineage>
        <taxon>Bacteria</taxon>
        <taxon>Bacillati</taxon>
        <taxon>Bacillota</taxon>
        <taxon>Clostridia</taxon>
        <taxon>Lachnospirales</taxon>
        <taxon>Cellulosilyticaceae</taxon>
        <taxon>Cellulosilyticum</taxon>
    </lineage>
</organism>
<dbReference type="SUPFAM" id="SSF46894">
    <property type="entry name" value="C-terminal effector domain of the bipartite response regulators"/>
    <property type="match status" value="1"/>
</dbReference>
<dbReference type="PANTHER" id="PTHR48111">
    <property type="entry name" value="REGULATOR OF RPOS"/>
    <property type="match status" value="1"/>
</dbReference>
<feature type="DNA-binding region" description="OmpR/PhoB-type" evidence="9">
    <location>
        <begin position="125"/>
        <end position="223"/>
    </location>
</feature>
<dbReference type="PANTHER" id="PTHR48111:SF22">
    <property type="entry name" value="REGULATOR OF RPOS"/>
    <property type="match status" value="1"/>
</dbReference>
<protein>
    <recommendedName>
        <fullName evidence="1">Stage 0 sporulation protein A homolog</fullName>
    </recommendedName>
</protein>
<dbReference type="InterPro" id="IPR036388">
    <property type="entry name" value="WH-like_DNA-bd_sf"/>
</dbReference>